<dbReference type="EMBL" id="JAIOIU010000151">
    <property type="protein sequence ID" value="MBZ0160802.1"/>
    <property type="molecule type" value="Genomic_DNA"/>
</dbReference>
<comment type="catalytic activity">
    <reaction evidence="1">
        <text>ATP + protein L-histidine = ADP + protein N-phospho-L-histidine.</text>
        <dbReference type="EC" id="2.7.13.3"/>
    </reaction>
</comment>
<comment type="caution">
    <text evidence="10">The sequence shown here is derived from an EMBL/GenBank/DDBJ whole genome shotgun (WGS) entry which is preliminary data.</text>
</comment>
<dbReference type="Proteomes" id="UP001197609">
    <property type="component" value="Unassembled WGS sequence"/>
</dbReference>
<dbReference type="Pfam" id="PF02518">
    <property type="entry name" value="HATPase_c"/>
    <property type="match status" value="1"/>
</dbReference>
<dbReference type="SMART" id="SM00065">
    <property type="entry name" value="GAF"/>
    <property type="match status" value="1"/>
</dbReference>
<dbReference type="InterPro" id="IPR004358">
    <property type="entry name" value="Sig_transdc_His_kin-like_C"/>
</dbReference>
<name>A0AAJ1AM14_9BACT</name>
<organism evidence="10 11">
    <name type="scientific">Candidatus Methylomirabilis tolerans</name>
    <dbReference type="NCBI Taxonomy" id="3123416"/>
    <lineage>
        <taxon>Bacteria</taxon>
        <taxon>Candidatus Methylomirabilota</taxon>
        <taxon>Candidatus Methylomirabilia</taxon>
        <taxon>Candidatus Methylomirabilales</taxon>
        <taxon>Candidatus Methylomirabilaceae</taxon>
        <taxon>Candidatus Methylomirabilis</taxon>
    </lineage>
</organism>
<keyword evidence="3" id="KW-0597">Phosphoprotein</keyword>
<keyword evidence="7" id="KW-0067">ATP-binding</keyword>
<evidence type="ECO:0000256" key="7">
    <source>
        <dbReference type="ARBA" id="ARBA00022840"/>
    </source>
</evidence>
<reference evidence="10 11" key="1">
    <citation type="journal article" date="2021" name="bioRxiv">
        <title>Unraveling nitrogen, sulfur and carbon metabolic pathways and microbial community transcriptional responses to substrate deprivation and toxicity stresses in a bioreactor mimicking anoxic brackish coastal sediment conditions.</title>
        <authorList>
            <person name="Martins P.D."/>
            <person name="Echeveste M.J."/>
            <person name="Arshad A."/>
            <person name="Kurth J."/>
            <person name="Ouboter H."/>
            <person name="Jetten M.S.M."/>
            <person name="Welte C.U."/>
        </authorList>
    </citation>
    <scope>NUCLEOTIDE SEQUENCE [LARGE SCALE GENOMIC DNA]</scope>
    <source>
        <strain evidence="10">MAG_38</strain>
    </source>
</reference>
<dbReference type="PANTHER" id="PTHR43065:SF10">
    <property type="entry name" value="PEROXIDE STRESS-ACTIVATED HISTIDINE KINASE MAK3"/>
    <property type="match status" value="1"/>
</dbReference>
<dbReference type="Pfam" id="PF13185">
    <property type="entry name" value="GAF_2"/>
    <property type="match status" value="1"/>
</dbReference>
<dbReference type="InterPro" id="IPR003594">
    <property type="entry name" value="HATPase_dom"/>
</dbReference>
<keyword evidence="4" id="KW-0808">Transferase</keyword>
<evidence type="ECO:0000256" key="4">
    <source>
        <dbReference type="ARBA" id="ARBA00022679"/>
    </source>
</evidence>
<dbReference type="PROSITE" id="PS50109">
    <property type="entry name" value="HIS_KIN"/>
    <property type="match status" value="1"/>
</dbReference>
<dbReference type="PANTHER" id="PTHR43065">
    <property type="entry name" value="SENSOR HISTIDINE KINASE"/>
    <property type="match status" value="1"/>
</dbReference>
<keyword evidence="6" id="KW-0418">Kinase</keyword>
<dbReference type="InterPro" id="IPR029016">
    <property type="entry name" value="GAF-like_dom_sf"/>
</dbReference>
<accession>A0AAJ1AM14</accession>
<dbReference type="Gene3D" id="3.30.565.10">
    <property type="entry name" value="Histidine kinase-like ATPase, C-terminal domain"/>
    <property type="match status" value="1"/>
</dbReference>
<dbReference type="InterPro" id="IPR003018">
    <property type="entry name" value="GAF"/>
</dbReference>
<dbReference type="AlphaFoldDB" id="A0AAJ1AM14"/>
<evidence type="ECO:0000256" key="1">
    <source>
        <dbReference type="ARBA" id="ARBA00000085"/>
    </source>
</evidence>
<dbReference type="InterPro" id="IPR005467">
    <property type="entry name" value="His_kinase_dom"/>
</dbReference>
<sequence length="583" mass="64990">MVRKNTTLREELVRHLSVKREPLRREWLRRMRAKGLLEGLTLQEIEIESGMLYAWLDCLDTEQFDSVLAYARSRVKQSLLGGQTPEQIMDRLVLLHDVCRRSLFQRYRGEVDRLAKLLDLYAPVANRLQTVVVFAFVEERERMDKREMNQLRMLVKAGMILTAKLSPEDVLQRIANMACKLMSAKYAALGVLDGKGGLSRFITAGVDETTRQAIGSPPCGKGILAVLMREVKPLRLKSLTEDPRAHGFPPHHPSMSSFLGVPVISKGKVLGNLYVTEKQGADEFSEEDETLAMTLAAQAAIALENASLYEELRRSYDELKQSQQLLVRQEKLASLGRLAAGLAHELNNPLSSVAGFAEALQRRIEAEEIGDPSAFAEWGQYVTMIQSEVARAAAIVRRLFDFARQREPTFSLVDVYDVALNAVSFVVQQASLENQRIVVAPFPDGSVVQADAQMLQQVFLNLLTNALDAIESGGEIRIDAHHRRESIEPALEQEWLDIFVSDTGSGISPENLLRVFDPFFTTKAVDKGTGLGLAISQSIVEQHQGSIEVRSEGIGKGAVVIVRLPLAERRGRRGGKPTLKRER</sequence>
<dbReference type="SMART" id="SM00388">
    <property type="entry name" value="HisKA"/>
    <property type="match status" value="1"/>
</dbReference>
<dbReference type="Pfam" id="PF00512">
    <property type="entry name" value="HisKA"/>
    <property type="match status" value="1"/>
</dbReference>
<evidence type="ECO:0000256" key="5">
    <source>
        <dbReference type="ARBA" id="ARBA00022741"/>
    </source>
</evidence>
<dbReference type="PRINTS" id="PR00344">
    <property type="entry name" value="BCTRLSENSOR"/>
</dbReference>
<dbReference type="InterPro" id="IPR036890">
    <property type="entry name" value="HATPase_C_sf"/>
</dbReference>
<evidence type="ECO:0000256" key="2">
    <source>
        <dbReference type="ARBA" id="ARBA00012438"/>
    </source>
</evidence>
<evidence type="ECO:0000256" key="6">
    <source>
        <dbReference type="ARBA" id="ARBA00022777"/>
    </source>
</evidence>
<dbReference type="SUPFAM" id="SSF55781">
    <property type="entry name" value="GAF domain-like"/>
    <property type="match status" value="1"/>
</dbReference>
<feature type="domain" description="Histidine kinase" evidence="9">
    <location>
        <begin position="341"/>
        <end position="568"/>
    </location>
</feature>
<keyword evidence="5" id="KW-0547">Nucleotide-binding</keyword>
<evidence type="ECO:0000259" key="9">
    <source>
        <dbReference type="PROSITE" id="PS50109"/>
    </source>
</evidence>
<dbReference type="InterPro" id="IPR036097">
    <property type="entry name" value="HisK_dim/P_sf"/>
</dbReference>
<dbReference type="Gene3D" id="1.10.287.130">
    <property type="match status" value="1"/>
</dbReference>
<dbReference type="SUPFAM" id="SSF55874">
    <property type="entry name" value="ATPase domain of HSP90 chaperone/DNA topoisomerase II/histidine kinase"/>
    <property type="match status" value="1"/>
</dbReference>
<dbReference type="GO" id="GO:0000155">
    <property type="term" value="F:phosphorelay sensor kinase activity"/>
    <property type="evidence" value="ECO:0007669"/>
    <property type="project" value="InterPro"/>
</dbReference>
<protein>
    <recommendedName>
        <fullName evidence="2">histidine kinase</fullName>
        <ecNumber evidence="2">2.7.13.3</ecNumber>
    </recommendedName>
</protein>
<dbReference type="CDD" id="cd00082">
    <property type="entry name" value="HisKA"/>
    <property type="match status" value="1"/>
</dbReference>
<evidence type="ECO:0000256" key="8">
    <source>
        <dbReference type="ARBA" id="ARBA00023012"/>
    </source>
</evidence>
<keyword evidence="8" id="KW-0902">Two-component regulatory system</keyword>
<evidence type="ECO:0000313" key="11">
    <source>
        <dbReference type="Proteomes" id="UP001197609"/>
    </source>
</evidence>
<dbReference type="SUPFAM" id="SSF47384">
    <property type="entry name" value="Homodimeric domain of signal transducing histidine kinase"/>
    <property type="match status" value="1"/>
</dbReference>
<evidence type="ECO:0000256" key="3">
    <source>
        <dbReference type="ARBA" id="ARBA00022553"/>
    </source>
</evidence>
<proteinExistence type="predicted"/>
<dbReference type="InterPro" id="IPR003661">
    <property type="entry name" value="HisK_dim/P_dom"/>
</dbReference>
<dbReference type="GO" id="GO:0005524">
    <property type="term" value="F:ATP binding"/>
    <property type="evidence" value="ECO:0007669"/>
    <property type="project" value="UniProtKB-KW"/>
</dbReference>
<gene>
    <name evidence="10" type="ORF">K8G79_11815</name>
</gene>
<evidence type="ECO:0000313" key="10">
    <source>
        <dbReference type="EMBL" id="MBZ0160802.1"/>
    </source>
</evidence>
<dbReference type="SMART" id="SM00387">
    <property type="entry name" value="HATPase_c"/>
    <property type="match status" value="1"/>
</dbReference>
<dbReference type="Gene3D" id="3.30.450.40">
    <property type="match status" value="1"/>
</dbReference>
<dbReference type="EC" id="2.7.13.3" evidence="2"/>